<proteinExistence type="predicted"/>
<dbReference type="Gene3D" id="3.10.20.90">
    <property type="entry name" value="Phosphatidylinositol 3-kinase Catalytic Subunit, Chain A, domain 1"/>
    <property type="match status" value="2"/>
</dbReference>
<feature type="domain" description="Ubiquitin-like" evidence="3">
    <location>
        <begin position="213"/>
        <end position="243"/>
    </location>
</feature>
<evidence type="ECO:0000313" key="4">
    <source>
        <dbReference type="EMBL" id="KAK3020232.1"/>
    </source>
</evidence>
<dbReference type="SUPFAM" id="SSF54236">
    <property type="entry name" value="Ubiquitin-like"/>
    <property type="match status" value="2"/>
</dbReference>
<dbReference type="CDD" id="cd17039">
    <property type="entry name" value="Ubl_ubiquitin_like"/>
    <property type="match status" value="1"/>
</dbReference>
<reference evidence="4" key="1">
    <citation type="submission" date="2022-12" db="EMBL/GenBank/DDBJ databases">
        <title>Draft genome assemblies for two species of Escallonia (Escalloniales).</title>
        <authorList>
            <person name="Chanderbali A."/>
            <person name="Dervinis C."/>
            <person name="Anghel I."/>
            <person name="Soltis D."/>
            <person name="Soltis P."/>
            <person name="Zapata F."/>
        </authorList>
    </citation>
    <scope>NUCLEOTIDE SEQUENCE</scope>
    <source>
        <strain evidence="4">UCBG64.0493</strain>
        <tissue evidence="4">Leaf</tissue>
    </source>
</reference>
<evidence type="ECO:0000256" key="2">
    <source>
        <dbReference type="ARBA" id="ARBA00022843"/>
    </source>
</evidence>
<gene>
    <name evidence="4" type="ORF">RJ639_046864</name>
</gene>
<dbReference type="Proteomes" id="UP001188597">
    <property type="component" value="Unassembled WGS sequence"/>
</dbReference>
<feature type="domain" description="Ubiquitin-like" evidence="3">
    <location>
        <begin position="155"/>
        <end position="212"/>
    </location>
</feature>
<dbReference type="GO" id="GO:0003755">
    <property type="term" value="F:peptidyl-prolyl cis-trans isomerase activity"/>
    <property type="evidence" value="ECO:0007669"/>
    <property type="project" value="InterPro"/>
</dbReference>
<dbReference type="Pfam" id="PF00160">
    <property type="entry name" value="Pro_isomerase"/>
    <property type="match status" value="1"/>
</dbReference>
<evidence type="ECO:0000256" key="1">
    <source>
        <dbReference type="ARBA" id="ARBA00022499"/>
    </source>
</evidence>
<keyword evidence="2" id="KW-0832">Ubl conjugation</keyword>
<feature type="domain" description="Ubiquitin-like" evidence="3">
    <location>
        <begin position="248"/>
        <end position="321"/>
    </location>
</feature>
<keyword evidence="5" id="KW-1185">Reference proteome</keyword>
<sequence length="321" mass="36019">MRLRTTSGDVDIELWPDKSPEVVAKFLKLCTDGSFNGKNLLHGEKTFAVVGMYTCWHLVVCDPFAESVPSGSSVKRDLKRKAKLNLLSFGDEMEAVDLRGAKKRKPDAAACIGIVPQTEKKLNFLSFGELGDEEKETTAMQEKSGDSFLLQVLCEDIHLRVNKFSTIKDVKDIISVRSKLTAQDQRLLYHGIELENGTCFDNGLQDDSIIYLEQRIVFRGAVLSDERWLNDYAIAEGSIVRVVAGQEFEIIVDDMMGYRTALEVKNTHSVLMIKQTLSMKKGIPADKMLLSFGGEYLEDERTLGSYRISLNSRLHLTLVGR</sequence>
<dbReference type="InterPro" id="IPR029000">
    <property type="entry name" value="Cyclophilin-like_dom_sf"/>
</dbReference>
<dbReference type="InterPro" id="IPR019956">
    <property type="entry name" value="Ubiquitin_dom"/>
</dbReference>
<dbReference type="InterPro" id="IPR002130">
    <property type="entry name" value="Cyclophilin-type_PPIase_dom"/>
</dbReference>
<dbReference type="EMBL" id="JAVXUP010000826">
    <property type="protein sequence ID" value="KAK3020232.1"/>
    <property type="molecule type" value="Genomic_DNA"/>
</dbReference>
<keyword evidence="1" id="KW-1017">Isopeptide bond</keyword>
<dbReference type="SMART" id="SM00213">
    <property type="entry name" value="UBQ"/>
    <property type="match status" value="2"/>
</dbReference>
<dbReference type="InterPro" id="IPR050158">
    <property type="entry name" value="Ubiquitin_ubiquitin-like"/>
</dbReference>
<dbReference type="PROSITE" id="PS50053">
    <property type="entry name" value="UBIQUITIN_2"/>
    <property type="match status" value="3"/>
</dbReference>
<evidence type="ECO:0000313" key="5">
    <source>
        <dbReference type="Proteomes" id="UP001188597"/>
    </source>
</evidence>
<dbReference type="PRINTS" id="PR00348">
    <property type="entry name" value="UBIQUITIN"/>
</dbReference>
<dbReference type="PANTHER" id="PTHR10666">
    <property type="entry name" value="UBIQUITIN"/>
    <property type="match status" value="1"/>
</dbReference>
<dbReference type="Pfam" id="PF00240">
    <property type="entry name" value="ubiquitin"/>
    <property type="match status" value="2"/>
</dbReference>
<evidence type="ECO:0000259" key="3">
    <source>
        <dbReference type="PROSITE" id="PS50053"/>
    </source>
</evidence>
<dbReference type="GO" id="GO:0003729">
    <property type="term" value="F:mRNA binding"/>
    <property type="evidence" value="ECO:0007669"/>
    <property type="project" value="UniProtKB-ARBA"/>
</dbReference>
<name>A0AA88W3L6_9ASTE</name>
<dbReference type="SUPFAM" id="SSF50891">
    <property type="entry name" value="Cyclophilin-like"/>
    <property type="match status" value="1"/>
</dbReference>
<organism evidence="4 5">
    <name type="scientific">Escallonia herrerae</name>
    <dbReference type="NCBI Taxonomy" id="1293975"/>
    <lineage>
        <taxon>Eukaryota</taxon>
        <taxon>Viridiplantae</taxon>
        <taxon>Streptophyta</taxon>
        <taxon>Embryophyta</taxon>
        <taxon>Tracheophyta</taxon>
        <taxon>Spermatophyta</taxon>
        <taxon>Magnoliopsida</taxon>
        <taxon>eudicotyledons</taxon>
        <taxon>Gunneridae</taxon>
        <taxon>Pentapetalae</taxon>
        <taxon>asterids</taxon>
        <taxon>campanulids</taxon>
        <taxon>Escalloniales</taxon>
        <taxon>Escalloniaceae</taxon>
        <taxon>Escallonia</taxon>
    </lineage>
</organism>
<dbReference type="InterPro" id="IPR000626">
    <property type="entry name" value="Ubiquitin-like_dom"/>
</dbReference>
<dbReference type="Gene3D" id="2.40.100.10">
    <property type="entry name" value="Cyclophilin-like"/>
    <property type="match status" value="1"/>
</dbReference>
<dbReference type="AlphaFoldDB" id="A0AA88W3L6"/>
<dbReference type="InterPro" id="IPR029071">
    <property type="entry name" value="Ubiquitin-like_domsf"/>
</dbReference>
<accession>A0AA88W3L6</accession>
<protein>
    <recommendedName>
        <fullName evidence="3">Ubiquitin-like domain-containing protein</fullName>
    </recommendedName>
</protein>
<comment type="caution">
    <text evidence="4">The sequence shown here is derived from an EMBL/GenBank/DDBJ whole genome shotgun (WGS) entry which is preliminary data.</text>
</comment>